<name>A0A819D4U6_9BILA</name>
<dbReference type="PANTHER" id="PTHR44942:SF4">
    <property type="entry name" value="METHYLTRANSFERASE TYPE 11 DOMAIN-CONTAINING PROTEIN"/>
    <property type="match status" value="1"/>
</dbReference>
<comment type="similarity">
    <text evidence="1">Belongs to the methyltransferase superfamily.</text>
</comment>
<dbReference type="PANTHER" id="PTHR44942">
    <property type="entry name" value="METHYLTRANSF_11 DOMAIN-CONTAINING PROTEIN"/>
    <property type="match status" value="1"/>
</dbReference>
<dbReference type="CDD" id="cd02440">
    <property type="entry name" value="AdoMet_MTases"/>
    <property type="match status" value="1"/>
</dbReference>
<evidence type="ECO:0000313" key="7">
    <source>
        <dbReference type="Proteomes" id="UP000663836"/>
    </source>
</evidence>
<feature type="domain" description="Methyltransferase type 11" evidence="4">
    <location>
        <begin position="48"/>
        <end position="133"/>
    </location>
</feature>
<keyword evidence="3" id="KW-0808">Transferase</keyword>
<reference evidence="6" key="1">
    <citation type="submission" date="2021-02" db="EMBL/GenBank/DDBJ databases">
        <authorList>
            <person name="Nowell W R."/>
        </authorList>
    </citation>
    <scope>NUCLEOTIDE SEQUENCE</scope>
</reference>
<evidence type="ECO:0000313" key="6">
    <source>
        <dbReference type="EMBL" id="CAF3832256.1"/>
    </source>
</evidence>
<proteinExistence type="inferred from homology"/>
<dbReference type="GO" id="GO:0008757">
    <property type="term" value="F:S-adenosylmethionine-dependent methyltransferase activity"/>
    <property type="evidence" value="ECO:0007669"/>
    <property type="project" value="InterPro"/>
</dbReference>
<protein>
    <recommendedName>
        <fullName evidence="4">Methyltransferase type 11 domain-containing protein</fullName>
    </recommendedName>
</protein>
<dbReference type="GO" id="GO:0032259">
    <property type="term" value="P:methylation"/>
    <property type="evidence" value="ECO:0007669"/>
    <property type="project" value="UniProtKB-KW"/>
</dbReference>
<comment type="caution">
    <text evidence="6">The sequence shown here is derived from an EMBL/GenBank/DDBJ whole genome shotgun (WGS) entry which is preliminary data.</text>
</comment>
<evidence type="ECO:0000256" key="3">
    <source>
        <dbReference type="ARBA" id="ARBA00022679"/>
    </source>
</evidence>
<dbReference type="Pfam" id="PF08241">
    <property type="entry name" value="Methyltransf_11"/>
    <property type="match status" value="1"/>
</dbReference>
<evidence type="ECO:0000256" key="2">
    <source>
        <dbReference type="ARBA" id="ARBA00022603"/>
    </source>
</evidence>
<dbReference type="EMBL" id="CAJOBD010001793">
    <property type="protein sequence ID" value="CAF3832256.1"/>
    <property type="molecule type" value="Genomic_DNA"/>
</dbReference>
<dbReference type="EMBL" id="CAJNOT010002287">
    <property type="protein sequence ID" value="CAF1302537.1"/>
    <property type="molecule type" value="Genomic_DNA"/>
</dbReference>
<evidence type="ECO:0000313" key="5">
    <source>
        <dbReference type="EMBL" id="CAF1302537.1"/>
    </source>
</evidence>
<dbReference type="SUPFAM" id="SSF53335">
    <property type="entry name" value="S-adenosyl-L-methionine-dependent methyltransferases"/>
    <property type="match status" value="1"/>
</dbReference>
<sequence>MSHHILDGEEYIAKYRLYRPGYPKKVFEHIIDYYFNGKITDEKISLALDVGCGNGQATVDLSPFCEQVIGLDVSPIQLSYAIRKDNIDYRCHAAEDLSFLQSNSVDLITLATTLHWLDIEVFLQEAKRVLKPHTGVLAIWTYALGTLDNPKADAIYHEFHHVLLFPYWDTKIWLADDYYQSLVPLLPYQSTLSQYTIENRTESTLGHFLGFIESLSACQTYRKQNGEQAYHDMLAKLRQKLIQSYNKPKLQNNHDETIDLDSIKMTISNPVRLYLMKKNQM</sequence>
<dbReference type="InterPro" id="IPR051052">
    <property type="entry name" value="Diverse_substrate_MTase"/>
</dbReference>
<dbReference type="Proteomes" id="UP000663836">
    <property type="component" value="Unassembled WGS sequence"/>
</dbReference>
<organism evidence="6 7">
    <name type="scientific">Rotaria sordida</name>
    <dbReference type="NCBI Taxonomy" id="392033"/>
    <lineage>
        <taxon>Eukaryota</taxon>
        <taxon>Metazoa</taxon>
        <taxon>Spiralia</taxon>
        <taxon>Gnathifera</taxon>
        <taxon>Rotifera</taxon>
        <taxon>Eurotatoria</taxon>
        <taxon>Bdelloidea</taxon>
        <taxon>Philodinida</taxon>
        <taxon>Philodinidae</taxon>
        <taxon>Rotaria</taxon>
    </lineage>
</organism>
<dbReference type="Proteomes" id="UP000663864">
    <property type="component" value="Unassembled WGS sequence"/>
</dbReference>
<accession>A0A819D4U6</accession>
<keyword evidence="2" id="KW-0489">Methyltransferase</keyword>
<evidence type="ECO:0000256" key="1">
    <source>
        <dbReference type="ARBA" id="ARBA00008361"/>
    </source>
</evidence>
<evidence type="ECO:0000259" key="4">
    <source>
        <dbReference type="Pfam" id="PF08241"/>
    </source>
</evidence>
<dbReference type="Gene3D" id="3.40.50.150">
    <property type="entry name" value="Vaccinia Virus protein VP39"/>
    <property type="match status" value="1"/>
</dbReference>
<dbReference type="InterPro" id="IPR013216">
    <property type="entry name" value="Methyltransf_11"/>
</dbReference>
<gene>
    <name evidence="6" type="ORF">JBS370_LOCUS17132</name>
    <name evidence="5" type="ORF">ZHD862_LOCUS28043</name>
</gene>
<dbReference type="AlphaFoldDB" id="A0A819D4U6"/>
<dbReference type="InterPro" id="IPR029063">
    <property type="entry name" value="SAM-dependent_MTases_sf"/>
</dbReference>